<dbReference type="SUPFAM" id="SSF54236">
    <property type="entry name" value="Ubiquitin-like"/>
    <property type="match status" value="4"/>
</dbReference>
<keyword evidence="2" id="KW-0832">Ubl conjugation</keyword>
<dbReference type="InterPro" id="IPR029071">
    <property type="entry name" value="Ubiquitin-like_domsf"/>
</dbReference>
<organism evidence="4 5">
    <name type="scientific">Deinandra increscens subsp. villosa</name>
    <dbReference type="NCBI Taxonomy" id="3103831"/>
    <lineage>
        <taxon>Eukaryota</taxon>
        <taxon>Viridiplantae</taxon>
        <taxon>Streptophyta</taxon>
        <taxon>Embryophyta</taxon>
        <taxon>Tracheophyta</taxon>
        <taxon>Spermatophyta</taxon>
        <taxon>Magnoliopsida</taxon>
        <taxon>eudicotyledons</taxon>
        <taxon>Gunneridae</taxon>
        <taxon>Pentapetalae</taxon>
        <taxon>asterids</taxon>
        <taxon>campanulids</taxon>
        <taxon>Asterales</taxon>
        <taxon>Asteraceae</taxon>
        <taxon>Asteroideae</taxon>
        <taxon>Heliantheae alliance</taxon>
        <taxon>Madieae</taxon>
        <taxon>Madiinae</taxon>
        <taxon>Deinandra</taxon>
    </lineage>
</organism>
<gene>
    <name evidence="4" type="ORF">SSX86_023563</name>
</gene>
<protein>
    <recommendedName>
        <fullName evidence="3">Ubiquitin-like domain-containing protein</fullName>
    </recommendedName>
</protein>
<feature type="domain" description="Ubiquitin-like" evidence="3">
    <location>
        <begin position="247"/>
        <end position="323"/>
    </location>
</feature>
<evidence type="ECO:0000256" key="1">
    <source>
        <dbReference type="ARBA" id="ARBA00022499"/>
    </source>
</evidence>
<dbReference type="PRINTS" id="PR00348">
    <property type="entry name" value="UBIQUITIN"/>
</dbReference>
<sequence>MFANLPINTGSTITLMSKSKGYINICIKTPEGRTVDTYEVKHSDTIGDVKAKILGSGHVLMFNGSVLDDGATLADFSIVNGSALTLYDKLMGSMEIFVNIFTGKTISLSDITPSHHILDVKYMVMSKEDIPLDEQALIFNNVVLGNNGTLSDFNINANSTLLLMPISRGFMDIFIKTFTGKIITLKVKPLDTIKCIKTKIQAKEDIPSDEHELIFNGMVLHNDGTLADYHINQDSTLTVMRFSSGFTRVYIQKQQTGNTITMDVKSSDTIYRLKVKIYEREGVRPCEQRLIWNGKQLLDEPTLADYNIPNKSTVHLVLRLRGC</sequence>
<dbReference type="Pfam" id="PF00240">
    <property type="entry name" value="ubiquitin"/>
    <property type="match status" value="4"/>
</dbReference>
<evidence type="ECO:0000313" key="4">
    <source>
        <dbReference type="EMBL" id="KAK9058721.1"/>
    </source>
</evidence>
<comment type="caution">
    <text evidence="4">The sequence shown here is derived from an EMBL/GenBank/DDBJ whole genome shotgun (WGS) entry which is preliminary data.</text>
</comment>
<evidence type="ECO:0000256" key="2">
    <source>
        <dbReference type="ARBA" id="ARBA00022843"/>
    </source>
</evidence>
<dbReference type="InterPro" id="IPR019956">
    <property type="entry name" value="Ubiquitin_dom"/>
</dbReference>
<feature type="domain" description="Ubiquitin-like" evidence="3">
    <location>
        <begin position="23"/>
        <end position="93"/>
    </location>
</feature>
<dbReference type="AlphaFoldDB" id="A0AAP0CL40"/>
<keyword evidence="1" id="KW-1017">Isopeptide bond</keyword>
<dbReference type="EMBL" id="JBCNJP010000023">
    <property type="protein sequence ID" value="KAK9058721.1"/>
    <property type="molecule type" value="Genomic_DNA"/>
</dbReference>
<feature type="domain" description="Ubiquitin-like" evidence="3">
    <location>
        <begin position="171"/>
        <end position="240"/>
    </location>
</feature>
<dbReference type="PANTHER" id="PTHR10666">
    <property type="entry name" value="UBIQUITIN"/>
    <property type="match status" value="1"/>
</dbReference>
<dbReference type="Proteomes" id="UP001408789">
    <property type="component" value="Unassembled WGS sequence"/>
</dbReference>
<proteinExistence type="predicted"/>
<feature type="domain" description="Ubiquitin-like" evidence="3">
    <location>
        <begin position="94"/>
        <end position="164"/>
    </location>
</feature>
<dbReference type="GO" id="GO:0003729">
    <property type="term" value="F:mRNA binding"/>
    <property type="evidence" value="ECO:0007669"/>
    <property type="project" value="UniProtKB-ARBA"/>
</dbReference>
<dbReference type="PROSITE" id="PS50053">
    <property type="entry name" value="UBIQUITIN_2"/>
    <property type="match status" value="4"/>
</dbReference>
<evidence type="ECO:0000313" key="5">
    <source>
        <dbReference type="Proteomes" id="UP001408789"/>
    </source>
</evidence>
<dbReference type="InterPro" id="IPR050158">
    <property type="entry name" value="Ubiquitin_ubiquitin-like"/>
</dbReference>
<dbReference type="InterPro" id="IPR000626">
    <property type="entry name" value="Ubiquitin-like_dom"/>
</dbReference>
<accession>A0AAP0CL40</accession>
<dbReference type="Gene3D" id="3.10.20.90">
    <property type="entry name" value="Phosphatidylinositol 3-kinase Catalytic Subunit, Chain A, domain 1"/>
    <property type="match status" value="4"/>
</dbReference>
<dbReference type="FunFam" id="3.10.20.90:FF:000222">
    <property type="entry name" value="Polyubiquitin 5"/>
    <property type="match status" value="1"/>
</dbReference>
<dbReference type="SMART" id="SM00213">
    <property type="entry name" value="UBQ"/>
    <property type="match status" value="4"/>
</dbReference>
<keyword evidence="5" id="KW-1185">Reference proteome</keyword>
<evidence type="ECO:0000259" key="3">
    <source>
        <dbReference type="PROSITE" id="PS50053"/>
    </source>
</evidence>
<name>A0AAP0CL40_9ASTR</name>
<reference evidence="4 5" key="1">
    <citation type="submission" date="2024-04" db="EMBL/GenBank/DDBJ databases">
        <title>The reference genome of an endangered Asteraceae, Deinandra increscens subsp. villosa, native to the Central Coast of California.</title>
        <authorList>
            <person name="Guilliams M."/>
            <person name="Hasenstab-Lehman K."/>
            <person name="Meyer R."/>
            <person name="Mcevoy S."/>
        </authorList>
    </citation>
    <scope>NUCLEOTIDE SEQUENCE [LARGE SCALE GENOMIC DNA]</scope>
    <source>
        <tissue evidence="4">Leaf</tissue>
    </source>
</reference>